<sequence length="221" mass="24686">MHPAHYLWSLCGLLFCLSACGETVEPPAFEENPIKTSWTQSELDKTDVYAIPGDYYEIQIGIKGKELTGVYRDPQATGDDRCLFFFEGVIGTQNPIEVQCYNPTNTKAAFKGFFKILGDAIIIQLAALPSDNCTGEFTDKVGRSVVLDSKKEWSAIRMVQHPTNLHEQPILESVKSEEALKRGVAVAVMEKRNTWLRVEILDGNGTVGWISEHGLYPLIEF</sequence>
<keyword evidence="1" id="KW-0732">Signal</keyword>
<feature type="chain" id="PRO_5028238801" description="SH3b domain-containing protein" evidence="1">
    <location>
        <begin position="22"/>
        <end position="221"/>
    </location>
</feature>
<protein>
    <recommendedName>
        <fullName evidence="3">SH3b domain-containing protein</fullName>
    </recommendedName>
</protein>
<proteinExistence type="predicted"/>
<dbReference type="EMBL" id="CACVAQ010000217">
    <property type="protein sequence ID" value="CAA6814399.1"/>
    <property type="molecule type" value="Genomic_DNA"/>
</dbReference>
<evidence type="ECO:0000313" key="2">
    <source>
        <dbReference type="EMBL" id="CAA6814399.1"/>
    </source>
</evidence>
<evidence type="ECO:0000256" key="1">
    <source>
        <dbReference type="SAM" id="SignalP"/>
    </source>
</evidence>
<evidence type="ECO:0008006" key="3">
    <source>
        <dbReference type="Google" id="ProtNLM"/>
    </source>
</evidence>
<dbReference type="AlphaFoldDB" id="A0A6S6TCZ9"/>
<reference evidence="2" key="1">
    <citation type="submission" date="2020-01" db="EMBL/GenBank/DDBJ databases">
        <authorList>
            <person name="Meier V. D."/>
            <person name="Meier V D."/>
        </authorList>
    </citation>
    <scope>NUCLEOTIDE SEQUENCE</scope>
    <source>
        <strain evidence="2">HLG_WM_MAG_10</strain>
    </source>
</reference>
<name>A0A6S6TCZ9_9BACT</name>
<accession>A0A6S6TCZ9</accession>
<feature type="signal peptide" evidence="1">
    <location>
        <begin position="1"/>
        <end position="21"/>
    </location>
</feature>
<organism evidence="2">
    <name type="scientific">uncultured Aureispira sp</name>
    <dbReference type="NCBI Taxonomy" id="1331704"/>
    <lineage>
        <taxon>Bacteria</taxon>
        <taxon>Pseudomonadati</taxon>
        <taxon>Bacteroidota</taxon>
        <taxon>Saprospiria</taxon>
        <taxon>Saprospirales</taxon>
        <taxon>Saprospiraceae</taxon>
        <taxon>Aureispira</taxon>
        <taxon>environmental samples</taxon>
    </lineage>
</organism>
<gene>
    <name evidence="2" type="ORF">HELGO_WM41173</name>
</gene>